<name>A0A386WUP0_9ACTN</name>
<sequence>MGALTRVARTAAATLSHTFAGPGEEPVTITGQVTVTGTDADGDLVFTGTATPGAGGYEFTMPAQAQLGPIDVTWSGTVGSTALVERDVVEIVGGFLFTLAQARGSDKTLQDTVKYPTADLLRVRTEVEQECEWICDQAWVPRYRRVVLDGTGTVDLVLPTGGDLWRAGTLMRGVRAVRAASVAGRPGQAPVPLTGAQLAALVVRADGTLRRADDAVWTAGDGNVVVEYEYGADSAPADLVRAALTRLRDRLNFDKRAVPDRATSFTIPEQGTYRLSLPDAYRTGIPEVDAAYGRYSRRVSDSAAGGGRAAAASRPLDYDPQFWSIFHGGRR</sequence>
<dbReference type="EMBL" id="CP024087">
    <property type="protein sequence ID" value="AYF32195.1"/>
    <property type="molecule type" value="Genomic_DNA"/>
</dbReference>
<dbReference type="Proteomes" id="UP000267804">
    <property type="component" value="Chromosome"/>
</dbReference>
<accession>A0A386WUP0</accession>
<evidence type="ECO:0000313" key="1">
    <source>
        <dbReference type="EMBL" id="AYF32195.1"/>
    </source>
</evidence>
<dbReference type="KEGG" id="mtua:CSH63_33105"/>
<protein>
    <submittedName>
        <fullName evidence="1">Uncharacterized protein</fullName>
    </submittedName>
</protein>
<gene>
    <name evidence="1" type="ORF">CSH63_33105</name>
</gene>
<dbReference type="AlphaFoldDB" id="A0A386WUP0"/>
<organism evidence="1 2">
    <name type="scientific">Micromonospora tulbaghiae</name>
    <dbReference type="NCBI Taxonomy" id="479978"/>
    <lineage>
        <taxon>Bacteria</taxon>
        <taxon>Bacillati</taxon>
        <taxon>Actinomycetota</taxon>
        <taxon>Actinomycetes</taxon>
        <taxon>Micromonosporales</taxon>
        <taxon>Micromonosporaceae</taxon>
        <taxon>Micromonospora</taxon>
    </lineage>
</organism>
<reference evidence="1 2" key="1">
    <citation type="submission" date="2017-10" db="EMBL/GenBank/DDBJ databases">
        <title>Integration of genomic and chemical information greatly accelerates assignment of the full stereostructure of myelolactone, a potent inhibitor of myeloma from a marine-derived Micromonospora.</title>
        <authorList>
            <person name="Kim M.C."/>
            <person name="Machado H."/>
            <person name="Jensen P.R."/>
            <person name="Fenical W."/>
        </authorList>
    </citation>
    <scope>NUCLEOTIDE SEQUENCE [LARGE SCALE GENOMIC DNA]</scope>
    <source>
        <strain evidence="1 2">CNY-010</strain>
    </source>
</reference>
<proteinExistence type="predicted"/>
<dbReference type="RefSeq" id="WP_120573547.1">
    <property type="nucleotide sequence ID" value="NZ_CP024087.1"/>
</dbReference>
<evidence type="ECO:0000313" key="2">
    <source>
        <dbReference type="Proteomes" id="UP000267804"/>
    </source>
</evidence>